<dbReference type="AlphaFoldDB" id="A0A8H3EQZ5"/>
<keyword evidence="7" id="KW-1185">Reference proteome</keyword>
<dbReference type="PANTHER" id="PTHR47660:SF3">
    <property type="entry name" value="FINGER DOMAIN PROTEIN, PUTATIVE (AFU_ORTHOLOGUE AFUA_4G03310)-RELATED"/>
    <property type="match status" value="1"/>
</dbReference>
<evidence type="ECO:0000256" key="5">
    <source>
        <dbReference type="ARBA" id="ARBA00023242"/>
    </source>
</evidence>
<sequence length="409" mass="45384">MAPSLVADSPIVENRQEASNDGDVILDSALVLSDLELANTGGGGEYLDWDDPGIDFAGLLNPQTNDETIQYPSSGASSLTRHSTPSTNPTIQVQQVISSPNVSIPRVPTSAVRSLIQRPKMKTGAQKIAKLMLHTLKSYPRMMLRHNTLPPFIHPHLISSDVENNHKEPVTNCISLVHMISSGVQGSRKLFWKNVRLECERLCEEHLNLDKWELLAAMQALSIFILIRLDEGETDHNNFDSLLLKTVAVIAKGLSRSDIKCNKQSALCNHGLEANWRDWIFVESRRRLSVVYRVVNMLLYFEPAAMCDLQTDLVLAPLPAKKQLWEAGDEFAWKTESERDPGPQTDFGLTANGELVKLDEGQLYCSDAVLLYTSINTRTPPSSTDDWEEWCSGMDGFGGLVMLAASLIV</sequence>
<evidence type="ECO:0000256" key="1">
    <source>
        <dbReference type="ARBA" id="ARBA00022723"/>
    </source>
</evidence>
<evidence type="ECO:0000256" key="2">
    <source>
        <dbReference type="ARBA" id="ARBA00022833"/>
    </source>
</evidence>
<dbReference type="PANTHER" id="PTHR47660">
    <property type="entry name" value="TRANSCRIPTION FACTOR WITH C2H2 AND ZN(2)-CYS(6) DNA BINDING DOMAIN (EUROFUNG)-RELATED-RELATED"/>
    <property type="match status" value="1"/>
</dbReference>
<organism evidence="6 7">
    <name type="scientific">Imshaugia aleurites</name>
    <dbReference type="NCBI Taxonomy" id="172621"/>
    <lineage>
        <taxon>Eukaryota</taxon>
        <taxon>Fungi</taxon>
        <taxon>Dikarya</taxon>
        <taxon>Ascomycota</taxon>
        <taxon>Pezizomycotina</taxon>
        <taxon>Lecanoromycetes</taxon>
        <taxon>OSLEUM clade</taxon>
        <taxon>Lecanoromycetidae</taxon>
        <taxon>Lecanorales</taxon>
        <taxon>Lecanorineae</taxon>
        <taxon>Parmeliaceae</taxon>
        <taxon>Imshaugia</taxon>
    </lineage>
</organism>
<keyword evidence="5" id="KW-0539">Nucleus</keyword>
<protein>
    <recommendedName>
        <fullName evidence="8">Transcription factor domain-containing protein</fullName>
    </recommendedName>
</protein>
<reference evidence="6" key="1">
    <citation type="submission" date="2021-03" db="EMBL/GenBank/DDBJ databases">
        <authorList>
            <person name="Tagirdzhanova G."/>
        </authorList>
    </citation>
    <scope>NUCLEOTIDE SEQUENCE</scope>
</reference>
<dbReference type="GO" id="GO:0046872">
    <property type="term" value="F:metal ion binding"/>
    <property type="evidence" value="ECO:0007669"/>
    <property type="project" value="UniProtKB-KW"/>
</dbReference>
<evidence type="ECO:0000256" key="4">
    <source>
        <dbReference type="ARBA" id="ARBA00023163"/>
    </source>
</evidence>
<evidence type="ECO:0000313" key="7">
    <source>
        <dbReference type="Proteomes" id="UP000664534"/>
    </source>
</evidence>
<dbReference type="OrthoDB" id="5423818at2759"/>
<evidence type="ECO:0000256" key="3">
    <source>
        <dbReference type="ARBA" id="ARBA00023015"/>
    </source>
</evidence>
<evidence type="ECO:0008006" key="8">
    <source>
        <dbReference type="Google" id="ProtNLM"/>
    </source>
</evidence>
<dbReference type="Proteomes" id="UP000664534">
    <property type="component" value="Unassembled WGS sequence"/>
</dbReference>
<name>A0A8H3EQZ5_9LECA</name>
<keyword evidence="4" id="KW-0804">Transcription</keyword>
<evidence type="ECO:0000313" key="6">
    <source>
        <dbReference type="EMBL" id="CAF9911146.1"/>
    </source>
</evidence>
<proteinExistence type="predicted"/>
<keyword evidence="3" id="KW-0805">Transcription regulation</keyword>
<keyword evidence="2" id="KW-0862">Zinc</keyword>
<gene>
    <name evidence="6" type="ORF">IMSHALPRED_009943</name>
</gene>
<keyword evidence="1" id="KW-0479">Metal-binding</keyword>
<dbReference type="EMBL" id="CAJPDT010000008">
    <property type="protein sequence ID" value="CAF9911146.1"/>
    <property type="molecule type" value="Genomic_DNA"/>
</dbReference>
<accession>A0A8H3EQZ5</accession>
<comment type="caution">
    <text evidence="6">The sequence shown here is derived from an EMBL/GenBank/DDBJ whole genome shotgun (WGS) entry which is preliminary data.</text>
</comment>